<gene>
    <name evidence="2" type="ORF">LSG31_05590</name>
</gene>
<proteinExistence type="predicted"/>
<keyword evidence="1" id="KW-0472">Membrane</keyword>
<keyword evidence="3" id="KW-1185">Reference proteome</keyword>
<evidence type="ECO:0000313" key="2">
    <source>
        <dbReference type="EMBL" id="UOF91721.1"/>
    </source>
</evidence>
<dbReference type="Proteomes" id="UP000830167">
    <property type="component" value="Chromosome"/>
</dbReference>
<evidence type="ECO:0000256" key="1">
    <source>
        <dbReference type="SAM" id="Phobius"/>
    </source>
</evidence>
<name>A0ABY4CMK1_9BACL</name>
<keyword evidence="1" id="KW-0812">Transmembrane</keyword>
<accession>A0ABY4CMK1</accession>
<dbReference type="RefSeq" id="WP_347438409.1">
    <property type="nucleotide sequence ID" value="NZ_CP089291.1"/>
</dbReference>
<dbReference type="EMBL" id="CP089291">
    <property type="protein sequence ID" value="UOF91721.1"/>
    <property type="molecule type" value="Genomic_DNA"/>
</dbReference>
<evidence type="ECO:0000313" key="3">
    <source>
        <dbReference type="Proteomes" id="UP000830167"/>
    </source>
</evidence>
<feature type="transmembrane region" description="Helical" evidence="1">
    <location>
        <begin position="99"/>
        <end position="116"/>
    </location>
</feature>
<keyword evidence="1" id="KW-1133">Transmembrane helix</keyword>
<organism evidence="2 3">
    <name type="scientific">Fodinisporobacter ferrooxydans</name>
    <dbReference type="NCBI Taxonomy" id="2901836"/>
    <lineage>
        <taxon>Bacteria</taxon>
        <taxon>Bacillati</taxon>
        <taxon>Bacillota</taxon>
        <taxon>Bacilli</taxon>
        <taxon>Bacillales</taxon>
        <taxon>Alicyclobacillaceae</taxon>
        <taxon>Fodinisporobacter</taxon>
    </lineage>
</organism>
<reference evidence="2" key="1">
    <citation type="submission" date="2021-12" db="EMBL/GenBank/DDBJ databases">
        <title>Alicyclobacillaceae gen. nov., sp. nov., isolated from chalcocite enrichment system.</title>
        <authorList>
            <person name="Jiang Z."/>
        </authorList>
    </citation>
    <scope>NUCLEOTIDE SEQUENCE</scope>
    <source>
        <strain evidence="2">MYW30-H2</strain>
    </source>
</reference>
<sequence>MNQEIKLLSDTNDAQDTHPIKPYVEWDESIVLPSRKERKHGTHANTLSDVNELPFVETVKTDETVENGHSHKPLTKEQLRKKRVRYVRAKRLIRGIQRVCLRIFVFVVFLLLIFWWKCVYIYDLPVYIQQEFPGIHAYLAWKPWTFGPPILNLKSYGNPTDEKEMARYLIRMDPYKDVVLHPIILWRFKEH</sequence>
<protein>
    <submittedName>
        <fullName evidence="2">Uncharacterized protein</fullName>
    </submittedName>
</protein>